<reference evidence="1 2" key="2">
    <citation type="journal article" date="2022" name="Mol. Ecol. Resour.">
        <title>The genomes of chicory, endive, great burdock and yacon provide insights into Asteraceae paleo-polyploidization history and plant inulin production.</title>
        <authorList>
            <person name="Fan W."/>
            <person name="Wang S."/>
            <person name="Wang H."/>
            <person name="Wang A."/>
            <person name="Jiang F."/>
            <person name="Liu H."/>
            <person name="Zhao H."/>
            <person name="Xu D."/>
            <person name="Zhang Y."/>
        </authorList>
    </citation>
    <scope>NUCLEOTIDE SEQUENCE [LARGE SCALE GENOMIC DNA]</scope>
    <source>
        <strain evidence="2">cv. Yunnan</strain>
        <tissue evidence="1">Leaves</tissue>
    </source>
</reference>
<comment type="caution">
    <text evidence="1">The sequence shown here is derived from an EMBL/GenBank/DDBJ whole genome shotgun (WGS) entry which is preliminary data.</text>
</comment>
<organism evidence="1 2">
    <name type="scientific">Smallanthus sonchifolius</name>
    <dbReference type="NCBI Taxonomy" id="185202"/>
    <lineage>
        <taxon>Eukaryota</taxon>
        <taxon>Viridiplantae</taxon>
        <taxon>Streptophyta</taxon>
        <taxon>Embryophyta</taxon>
        <taxon>Tracheophyta</taxon>
        <taxon>Spermatophyta</taxon>
        <taxon>Magnoliopsida</taxon>
        <taxon>eudicotyledons</taxon>
        <taxon>Gunneridae</taxon>
        <taxon>Pentapetalae</taxon>
        <taxon>asterids</taxon>
        <taxon>campanulids</taxon>
        <taxon>Asterales</taxon>
        <taxon>Asteraceae</taxon>
        <taxon>Asteroideae</taxon>
        <taxon>Heliantheae alliance</taxon>
        <taxon>Millerieae</taxon>
        <taxon>Smallanthus</taxon>
    </lineage>
</organism>
<protein>
    <submittedName>
        <fullName evidence="1">Uncharacterized protein</fullName>
    </submittedName>
</protein>
<evidence type="ECO:0000313" key="2">
    <source>
        <dbReference type="Proteomes" id="UP001056120"/>
    </source>
</evidence>
<keyword evidence="2" id="KW-1185">Reference proteome</keyword>
<dbReference type="EMBL" id="CM042033">
    <property type="protein sequence ID" value="KAI3775149.1"/>
    <property type="molecule type" value="Genomic_DNA"/>
</dbReference>
<dbReference type="Proteomes" id="UP001056120">
    <property type="component" value="Linkage Group LG16"/>
</dbReference>
<proteinExistence type="predicted"/>
<gene>
    <name evidence="1" type="ORF">L1987_49718</name>
</gene>
<accession>A0ACB9FUV6</accession>
<sequence>MLGYGVFVEDFQITKNSKSSDEKVDVAENSKDDSEISDADISFFINLVSDGYSIGNPSEAIECGLLPADFLDDIPCKYINGAVACEVRDYRNCAFEQGVNGSSADSSGPITTKIRLKMSLENVVKDIPLISNSSWTYGDLMEAEACVLIALHPKLDIDLTPNLDRLCRPPACTNLNLNIRELRKKRLRQMAEPDNSVNGKKVCIDRVSESLGSGLMVQPSDLAMTTQNVVPASLSLSYQSKYQIGAGNTRVMKDHGSGLVQDMMNSYPDGMNSNLGKRENQDGQLSPMTGLTKRARSNSMGLDGSQQQQMDGLNSLMQQQQHQQSIGRGMQVPYNAGIQKYPFERSFSEEPFTMGQTGVRYNLKQEPVDSELNRNMHMVDSDVDQRLQQQQRLTQQFARSNFPPTPWNTLDNSRKEEQFQRRKSTQSPRVSSGALPQSPLSSKSGEFSSGSHGGQYGAPAPVGSSQRDKSAVTSVQTVGGAGSLTSNAQMAARRTNSLPKNPVMKVDKSMRDKFAKIEMLIARYQLNLKKNKVDEYSTNLAFSTKELSHHLFNDLNIENPKDEACKMPLSKSLVGGSMNVCKTRVLNFVQTERVLQGNGFSLVPKSRTRMILSEKRNDGTVAMHYGELDECDYLASEECLPTLLNTVDMLQTCLQLSSAHCFTPNLEMPETVSGQPSNEIAKPSDSGTNSNNGSVISSGARMHPSVNLQPLQISQGGGLLPPARPLQPESQPSFQQSQHNLMQQQLPRSSAMMLALNPLSNLNAMGQNSNMQQLGHMLNKPSPFQLQMLQQQQQQPQMQRKMMMGLGNVGVGSSAGNNMVGLQGTGNVMGGARGISPPMTGVLTGMGNNMGQNPINMNQASNIGNVINQQNIGNVISQQLRSRIITPAQAHILTQSLEWHRHRHRADLYWVGSEGNLVISLGCQVLAVRCIQGQVTIQCWVPV</sequence>
<reference evidence="2" key="1">
    <citation type="journal article" date="2022" name="Mol. Ecol. Resour.">
        <title>The genomes of chicory, endive, great burdock and yacon provide insights into Asteraceae palaeo-polyploidization history and plant inulin production.</title>
        <authorList>
            <person name="Fan W."/>
            <person name="Wang S."/>
            <person name="Wang H."/>
            <person name="Wang A."/>
            <person name="Jiang F."/>
            <person name="Liu H."/>
            <person name="Zhao H."/>
            <person name="Xu D."/>
            <person name="Zhang Y."/>
        </authorList>
    </citation>
    <scope>NUCLEOTIDE SEQUENCE [LARGE SCALE GENOMIC DNA]</scope>
    <source>
        <strain evidence="2">cv. Yunnan</strain>
    </source>
</reference>
<evidence type="ECO:0000313" key="1">
    <source>
        <dbReference type="EMBL" id="KAI3775149.1"/>
    </source>
</evidence>
<name>A0ACB9FUV6_9ASTR</name>